<evidence type="ECO:0000256" key="1">
    <source>
        <dbReference type="SAM" id="SignalP"/>
    </source>
</evidence>
<feature type="domain" description="SLH" evidence="2">
    <location>
        <begin position="23"/>
        <end position="82"/>
    </location>
</feature>
<dbReference type="Pfam" id="PF00395">
    <property type="entry name" value="SLH"/>
    <property type="match status" value="3"/>
</dbReference>
<organism evidence="3 4">
    <name type="scientific">Thermolongibacillus altinsuensis</name>
    <dbReference type="NCBI Taxonomy" id="575256"/>
    <lineage>
        <taxon>Bacteria</taxon>
        <taxon>Bacillati</taxon>
        <taxon>Bacillota</taxon>
        <taxon>Bacilli</taxon>
        <taxon>Bacillales</taxon>
        <taxon>Anoxybacillaceae</taxon>
        <taxon>Thermolongibacillus</taxon>
    </lineage>
</organism>
<dbReference type="Proteomes" id="UP000295658">
    <property type="component" value="Unassembled WGS sequence"/>
</dbReference>
<dbReference type="PANTHER" id="PTHR43308">
    <property type="entry name" value="OUTER MEMBRANE PROTEIN ALPHA-RELATED"/>
    <property type="match status" value="1"/>
</dbReference>
<comment type="caution">
    <text evidence="3">The sequence shown here is derived from an EMBL/GenBank/DDBJ whole genome shotgun (WGS) entry which is preliminary data.</text>
</comment>
<keyword evidence="1" id="KW-0732">Signal</keyword>
<feature type="signal peptide" evidence="1">
    <location>
        <begin position="1"/>
        <end position="24"/>
    </location>
</feature>
<dbReference type="InterPro" id="IPR051465">
    <property type="entry name" value="Cell_Envelope_Struct_Comp"/>
</dbReference>
<feature type="domain" description="SLH" evidence="2">
    <location>
        <begin position="83"/>
        <end position="145"/>
    </location>
</feature>
<dbReference type="RefSeq" id="WP_132948903.1">
    <property type="nucleotide sequence ID" value="NZ_SLUL01000011.1"/>
</dbReference>
<dbReference type="PANTHER" id="PTHR43308:SF5">
    <property type="entry name" value="S-LAYER PROTEIN _ PEPTIDOGLYCAN ENDO-BETA-N-ACETYLGLUCOSAMINIDASE"/>
    <property type="match status" value="1"/>
</dbReference>
<dbReference type="OrthoDB" id="2739846at2"/>
<reference evidence="3 4" key="1">
    <citation type="submission" date="2019-03" db="EMBL/GenBank/DDBJ databases">
        <title>Genomic Encyclopedia of Type Strains, Phase IV (KMG-IV): sequencing the most valuable type-strain genomes for metagenomic binning, comparative biology and taxonomic classification.</title>
        <authorList>
            <person name="Goeker M."/>
        </authorList>
    </citation>
    <scope>NUCLEOTIDE SEQUENCE [LARGE SCALE GENOMIC DNA]</scope>
    <source>
        <strain evidence="3 4">DSM 24979</strain>
    </source>
</reference>
<proteinExistence type="predicted"/>
<dbReference type="InterPro" id="IPR001119">
    <property type="entry name" value="SLH_dom"/>
</dbReference>
<gene>
    <name evidence="3" type="ORF">EDD69_1117</name>
</gene>
<dbReference type="EMBL" id="SLUL01000011">
    <property type="protein sequence ID" value="TCL47643.1"/>
    <property type="molecule type" value="Genomic_DNA"/>
</dbReference>
<protein>
    <submittedName>
        <fullName evidence="3">S-layer family protein</fullName>
    </submittedName>
</protein>
<feature type="chain" id="PRO_5020756320" evidence="1">
    <location>
        <begin position="25"/>
        <end position="205"/>
    </location>
</feature>
<accession>A0A4R1QBU1</accession>
<sequence length="205" mass="23200">MKKKIVLLCFILSLVFAPLMQVQAVSFKDVNKQTFGEKEILTLANRAIIGGYPDGTFRPKDLLERRHIAILLARAMKYPQPKKLTYFKDVPSSHINAKEIAQMYEQGIFKGSNGYFGPKQPITREQMATVLVRVFHLEDTGEKVTFKDMSSISPSHVKDVKILKQHGITEADVFNPKGHVTRAHFAVFLYRALAQQEAPEVVSIQ</sequence>
<name>A0A4R1QBU1_9BACL</name>
<evidence type="ECO:0000313" key="3">
    <source>
        <dbReference type="EMBL" id="TCL47643.1"/>
    </source>
</evidence>
<dbReference type="AlphaFoldDB" id="A0A4R1QBU1"/>
<keyword evidence="4" id="KW-1185">Reference proteome</keyword>
<evidence type="ECO:0000259" key="2">
    <source>
        <dbReference type="PROSITE" id="PS51272"/>
    </source>
</evidence>
<dbReference type="PROSITE" id="PS51272">
    <property type="entry name" value="SLH"/>
    <property type="match status" value="2"/>
</dbReference>
<evidence type="ECO:0000313" key="4">
    <source>
        <dbReference type="Proteomes" id="UP000295658"/>
    </source>
</evidence>